<feature type="domain" description="SAWADEE" evidence="1">
    <location>
        <begin position="124"/>
        <end position="251"/>
    </location>
</feature>
<dbReference type="EMBL" id="JAUIZM010000010">
    <property type="protein sequence ID" value="KAK1360198.1"/>
    <property type="molecule type" value="Genomic_DNA"/>
</dbReference>
<dbReference type="AlphaFoldDB" id="A0AAD8M5K0"/>
<dbReference type="GO" id="GO:0003682">
    <property type="term" value="F:chromatin binding"/>
    <property type="evidence" value="ECO:0007669"/>
    <property type="project" value="InterPro"/>
</dbReference>
<protein>
    <submittedName>
        <fullName evidence="2">SAWADEE domain-containing protein</fullName>
    </submittedName>
</protein>
<dbReference type="InterPro" id="IPR032001">
    <property type="entry name" value="SAWADEE_dom"/>
</dbReference>
<evidence type="ECO:0000259" key="1">
    <source>
        <dbReference type="Pfam" id="PF16719"/>
    </source>
</evidence>
<evidence type="ECO:0000313" key="3">
    <source>
        <dbReference type="Proteomes" id="UP001237642"/>
    </source>
</evidence>
<sequence length="255" mass="28926">METEAPEFTLAEVLEMESLYKEKGEESLSEKCCQEVATKFSSSAHRIGKASIQCKQVESWFHEKHNRMAAKDTEHTSFKAFVSSLRNKASGSSSPATSGQVVPLTDTIRTPYKSKAERVAELSDLRYEALSAKDGAWFDVASFLNYRVLYSGEIEVRVRFSGFNHDEDEWVNMRRAVRERSIPLEPSECDKIKVGDPVLCYRANADHALYSDAHILEIERNIHDAEACSCMFLVRFDYDNTEAKVDLTQVCCRPT</sequence>
<organism evidence="2 3">
    <name type="scientific">Heracleum sosnowskyi</name>
    <dbReference type="NCBI Taxonomy" id="360622"/>
    <lineage>
        <taxon>Eukaryota</taxon>
        <taxon>Viridiplantae</taxon>
        <taxon>Streptophyta</taxon>
        <taxon>Embryophyta</taxon>
        <taxon>Tracheophyta</taxon>
        <taxon>Spermatophyta</taxon>
        <taxon>Magnoliopsida</taxon>
        <taxon>eudicotyledons</taxon>
        <taxon>Gunneridae</taxon>
        <taxon>Pentapetalae</taxon>
        <taxon>asterids</taxon>
        <taxon>campanulids</taxon>
        <taxon>Apiales</taxon>
        <taxon>Apiaceae</taxon>
        <taxon>Apioideae</taxon>
        <taxon>apioid superclade</taxon>
        <taxon>Tordylieae</taxon>
        <taxon>Tordyliinae</taxon>
        <taxon>Heracleum</taxon>
    </lineage>
</organism>
<dbReference type="Pfam" id="PF16719">
    <property type="entry name" value="SAWADEE"/>
    <property type="match status" value="1"/>
</dbReference>
<proteinExistence type="predicted"/>
<keyword evidence="3" id="KW-1185">Reference proteome</keyword>
<dbReference type="InterPro" id="IPR039276">
    <property type="entry name" value="SHH1/2"/>
</dbReference>
<dbReference type="Gene3D" id="2.30.30.140">
    <property type="match status" value="1"/>
</dbReference>
<dbReference type="Proteomes" id="UP001237642">
    <property type="component" value="Unassembled WGS sequence"/>
</dbReference>
<dbReference type="PANTHER" id="PTHR33827">
    <property type="entry name" value="PROTEIN SAWADEE HOMEODOMAIN HOMOLOG 2"/>
    <property type="match status" value="1"/>
</dbReference>
<dbReference type="PANTHER" id="PTHR33827:SF2">
    <property type="entry name" value="PROTEIN SAWADEE HOMEODOMAIN HOMOLOG 1"/>
    <property type="match status" value="1"/>
</dbReference>
<reference evidence="2" key="1">
    <citation type="submission" date="2023-02" db="EMBL/GenBank/DDBJ databases">
        <title>Genome of toxic invasive species Heracleum sosnowskyi carries increased number of genes despite the absence of recent whole-genome duplications.</title>
        <authorList>
            <person name="Schelkunov M."/>
            <person name="Shtratnikova V."/>
            <person name="Makarenko M."/>
            <person name="Klepikova A."/>
            <person name="Omelchenko D."/>
            <person name="Novikova G."/>
            <person name="Obukhova E."/>
            <person name="Bogdanov V."/>
            <person name="Penin A."/>
            <person name="Logacheva M."/>
        </authorList>
    </citation>
    <scope>NUCLEOTIDE SEQUENCE</scope>
    <source>
        <strain evidence="2">Hsosn_3</strain>
        <tissue evidence="2">Leaf</tissue>
    </source>
</reference>
<evidence type="ECO:0000313" key="2">
    <source>
        <dbReference type="EMBL" id="KAK1360198.1"/>
    </source>
</evidence>
<name>A0AAD8M5K0_9APIA</name>
<gene>
    <name evidence="2" type="ORF">POM88_044672</name>
</gene>
<comment type="caution">
    <text evidence="2">The sequence shown here is derived from an EMBL/GenBank/DDBJ whole genome shotgun (WGS) entry which is preliminary data.</text>
</comment>
<reference evidence="2" key="2">
    <citation type="submission" date="2023-05" db="EMBL/GenBank/DDBJ databases">
        <authorList>
            <person name="Schelkunov M.I."/>
        </authorList>
    </citation>
    <scope>NUCLEOTIDE SEQUENCE</scope>
    <source>
        <strain evidence="2">Hsosn_3</strain>
        <tissue evidence="2">Leaf</tissue>
    </source>
</reference>
<dbReference type="Gene3D" id="2.40.50.40">
    <property type="match status" value="1"/>
</dbReference>
<accession>A0AAD8M5K0</accession>